<accession>A0ABY6FWP2</accession>
<evidence type="ECO:0000313" key="2">
    <source>
        <dbReference type="EMBL" id="UYB37187.1"/>
    </source>
</evidence>
<feature type="domain" description="DUF4439" evidence="1">
    <location>
        <begin position="209"/>
        <end position="336"/>
    </location>
</feature>
<dbReference type="Gene3D" id="1.20.1260.10">
    <property type="match status" value="1"/>
</dbReference>
<evidence type="ECO:0000313" key="3">
    <source>
        <dbReference type="Proteomes" id="UP001063368"/>
    </source>
</evidence>
<dbReference type="InterPro" id="IPR012347">
    <property type="entry name" value="Ferritin-like"/>
</dbReference>
<reference evidence="2" key="1">
    <citation type="submission" date="2022-09" db="EMBL/GenBank/DDBJ databases">
        <authorList>
            <person name="Li D."/>
            <person name="Cheng J."/>
            <person name="Li Y."/>
        </authorList>
    </citation>
    <scope>NUCLEOTIDE SEQUENCE</scope>
    <source>
        <strain evidence="2">DL</strain>
    </source>
</reference>
<dbReference type="Proteomes" id="UP001063368">
    <property type="component" value="Chromosome"/>
</dbReference>
<dbReference type="InterPro" id="IPR009078">
    <property type="entry name" value="Ferritin-like_SF"/>
</dbReference>
<dbReference type="RefSeq" id="WP_263128704.1">
    <property type="nucleotide sequence ID" value="NZ_CP106856.1"/>
</dbReference>
<organism evidence="2 3">
    <name type="scientific">Arthrobacter koreensis</name>
    <dbReference type="NCBI Taxonomy" id="199136"/>
    <lineage>
        <taxon>Bacteria</taxon>
        <taxon>Bacillati</taxon>
        <taxon>Actinomycetota</taxon>
        <taxon>Actinomycetes</taxon>
        <taxon>Micrococcales</taxon>
        <taxon>Micrococcaceae</taxon>
        <taxon>Arthrobacter</taxon>
    </lineage>
</organism>
<keyword evidence="3" id="KW-1185">Reference proteome</keyword>
<protein>
    <submittedName>
        <fullName evidence="2">Ferritin-like domain-containing protein</fullName>
    </submittedName>
</protein>
<evidence type="ECO:0000259" key="1">
    <source>
        <dbReference type="Pfam" id="PF14530"/>
    </source>
</evidence>
<dbReference type="InterPro" id="IPR029447">
    <property type="entry name" value="DUF4439"/>
</dbReference>
<gene>
    <name evidence="2" type="ORF">N9A08_05915</name>
</gene>
<dbReference type="EMBL" id="CP106856">
    <property type="protein sequence ID" value="UYB37187.1"/>
    <property type="molecule type" value="Genomic_DNA"/>
</dbReference>
<dbReference type="Pfam" id="PF14530">
    <property type="entry name" value="DUF4439"/>
    <property type="match status" value="1"/>
</dbReference>
<proteinExistence type="predicted"/>
<dbReference type="SUPFAM" id="SSF47240">
    <property type="entry name" value="Ferritin-like"/>
    <property type="match status" value="1"/>
</dbReference>
<name>A0ABY6FWP2_9MICC</name>
<sequence>MEKPPNVLQRPAARPSRAAAAAGFFRRTLALGLLACVVASLGLTAGTGAEPERPRSFSEQALNEAFATSRVLAAQAESLAGSLDAEPAAELRAAAETLNQQSLLLTSPGGAAAARQPAAAQVQPYPRALLESARKNLAAAGRADYGTARLLAAAGTGQLLLAERTAQALGDPLGQLPDSGWTPVLEDQPRCSGGDRTVLQDRPGAAESLQAAINAEYGAAYGYEVAQAQAGSGFTVLGQPPAQRRSAHLEAGEEGVRLLPDLCLPEVTPLPAWSLDPAFLADPVTSLQELEATIPGVYADLAGSSDGAVRSWAIDRLVEASRLVYSTAEVPPAPGLDAEPGHLPWAAA</sequence>